<evidence type="ECO:0000256" key="6">
    <source>
        <dbReference type="ARBA" id="ARBA00022842"/>
    </source>
</evidence>
<feature type="domain" description="PIN" evidence="8">
    <location>
        <begin position="3"/>
        <end position="120"/>
    </location>
</feature>
<dbReference type="Gene3D" id="3.40.50.1010">
    <property type="entry name" value="5'-nuclease"/>
    <property type="match status" value="1"/>
</dbReference>
<proteinExistence type="inferred from homology"/>
<dbReference type="SUPFAM" id="SSF88723">
    <property type="entry name" value="PIN domain-like"/>
    <property type="match status" value="1"/>
</dbReference>
<evidence type="ECO:0000256" key="1">
    <source>
        <dbReference type="ARBA" id="ARBA00001946"/>
    </source>
</evidence>
<keyword evidence="10" id="KW-1185">Reference proteome</keyword>
<evidence type="ECO:0000256" key="5">
    <source>
        <dbReference type="ARBA" id="ARBA00022801"/>
    </source>
</evidence>
<dbReference type="EMBL" id="JBHRYA010000003">
    <property type="protein sequence ID" value="MFC3715498.1"/>
    <property type="molecule type" value="Genomic_DNA"/>
</dbReference>
<protein>
    <submittedName>
        <fullName evidence="9">Type II toxin-antitoxin system VapC family toxin</fullName>
    </submittedName>
</protein>
<name>A0ABV7XJN6_9GAMM</name>
<keyword evidence="3" id="KW-0540">Nuclease</keyword>
<comment type="cofactor">
    <cofactor evidence="1">
        <name>Mg(2+)</name>
        <dbReference type="ChEBI" id="CHEBI:18420"/>
    </cofactor>
</comment>
<evidence type="ECO:0000313" key="10">
    <source>
        <dbReference type="Proteomes" id="UP001595705"/>
    </source>
</evidence>
<dbReference type="PANTHER" id="PTHR33653">
    <property type="entry name" value="RIBONUCLEASE VAPC2"/>
    <property type="match status" value="1"/>
</dbReference>
<accession>A0ABV7XJN6</accession>
<evidence type="ECO:0000313" key="9">
    <source>
        <dbReference type="EMBL" id="MFC3715498.1"/>
    </source>
</evidence>
<evidence type="ECO:0000256" key="4">
    <source>
        <dbReference type="ARBA" id="ARBA00022723"/>
    </source>
</evidence>
<evidence type="ECO:0000256" key="3">
    <source>
        <dbReference type="ARBA" id="ARBA00022722"/>
    </source>
</evidence>
<organism evidence="9 10">
    <name type="scientific">Luteimonas soli</name>
    <dbReference type="NCBI Taxonomy" id="1648966"/>
    <lineage>
        <taxon>Bacteria</taxon>
        <taxon>Pseudomonadati</taxon>
        <taxon>Pseudomonadota</taxon>
        <taxon>Gammaproteobacteria</taxon>
        <taxon>Lysobacterales</taxon>
        <taxon>Lysobacteraceae</taxon>
        <taxon>Luteimonas</taxon>
    </lineage>
</organism>
<dbReference type="PANTHER" id="PTHR33653:SF1">
    <property type="entry name" value="RIBONUCLEASE VAPC2"/>
    <property type="match status" value="1"/>
</dbReference>
<dbReference type="Proteomes" id="UP001595705">
    <property type="component" value="Unassembled WGS sequence"/>
</dbReference>
<dbReference type="RefSeq" id="WP_386742609.1">
    <property type="nucleotide sequence ID" value="NZ_JBHRYA010000003.1"/>
</dbReference>
<reference evidence="10" key="1">
    <citation type="journal article" date="2019" name="Int. J. Syst. Evol. Microbiol.">
        <title>The Global Catalogue of Microorganisms (GCM) 10K type strain sequencing project: providing services to taxonomists for standard genome sequencing and annotation.</title>
        <authorList>
            <consortium name="The Broad Institute Genomics Platform"/>
            <consortium name="The Broad Institute Genome Sequencing Center for Infectious Disease"/>
            <person name="Wu L."/>
            <person name="Ma J."/>
        </authorList>
    </citation>
    <scope>NUCLEOTIDE SEQUENCE [LARGE SCALE GENOMIC DNA]</scope>
    <source>
        <strain evidence="10">KCTC 42441</strain>
    </source>
</reference>
<keyword evidence="4" id="KW-0479">Metal-binding</keyword>
<comment type="similarity">
    <text evidence="7">Belongs to the PINc/VapC protein family.</text>
</comment>
<keyword evidence="6" id="KW-0460">Magnesium</keyword>
<comment type="caution">
    <text evidence="9">The sequence shown here is derived from an EMBL/GenBank/DDBJ whole genome shotgun (WGS) entry which is preliminary data.</text>
</comment>
<dbReference type="InterPro" id="IPR002716">
    <property type="entry name" value="PIN_dom"/>
</dbReference>
<sequence>MIAIDTPALVDLLADGPDADAVELCLRQCLGSGPVVVCDVVLAELCSALKDGSEALAVLEEMSIRYLPTEARSALRAGEMQRRHRQRGGGDVRAVPDFLTGAHALMQCSGLITRDDRFYRDYFKGLKLIVPAVAEG</sequence>
<keyword evidence="5" id="KW-0378">Hydrolase</keyword>
<dbReference type="InterPro" id="IPR029060">
    <property type="entry name" value="PIN-like_dom_sf"/>
</dbReference>
<dbReference type="Pfam" id="PF01850">
    <property type="entry name" value="PIN"/>
    <property type="match status" value="1"/>
</dbReference>
<keyword evidence="2" id="KW-1277">Toxin-antitoxin system</keyword>
<dbReference type="InterPro" id="IPR050556">
    <property type="entry name" value="Type_II_TA_system_RNase"/>
</dbReference>
<gene>
    <name evidence="9" type="ORF">ACFONC_04965</name>
</gene>
<evidence type="ECO:0000256" key="2">
    <source>
        <dbReference type="ARBA" id="ARBA00022649"/>
    </source>
</evidence>
<dbReference type="CDD" id="cd09854">
    <property type="entry name" value="PIN_VapC-like"/>
    <property type="match status" value="1"/>
</dbReference>
<evidence type="ECO:0000256" key="7">
    <source>
        <dbReference type="ARBA" id="ARBA00038093"/>
    </source>
</evidence>
<evidence type="ECO:0000259" key="8">
    <source>
        <dbReference type="Pfam" id="PF01850"/>
    </source>
</evidence>